<proteinExistence type="predicted"/>
<keyword evidence="2" id="KW-1185">Reference proteome</keyword>
<dbReference type="EMBL" id="JASAOG010000117">
    <property type="protein sequence ID" value="KAK0050164.1"/>
    <property type="molecule type" value="Genomic_DNA"/>
</dbReference>
<organism evidence="1 2">
    <name type="scientific">Biomphalaria pfeifferi</name>
    <name type="common">Bloodfluke planorb</name>
    <name type="synonym">Freshwater snail</name>
    <dbReference type="NCBI Taxonomy" id="112525"/>
    <lineage>
        <taxon>Eukaryota</taxon>
        <taxon>Metazoa</taxon>
        <taxon>Spiralia</taxon>
        <taxon>Lophotrochozoa</taxon>
        <taxon>Mollusca</taxon>
        <taxon>Gastropoda</taxon>
        <taxon>Heterobranchia</taxon>
        <taxon>Euthyneura</taxon>
        <taxon>Panpulmonata</taxon>
        <taxon>Hygrophila</taxon>
        <taxon>Lymnaeoidea</taxon>
        <taxon>Planorbidae</taxon>
        <taxon>Biomphalaria</taxon>
    </lineage>
</organism>
<reference evidence="1" key="2">
    <citation type="submission" date="2023-04" db="EMBL/GenBank/DDBJ databases">
        <authorList>
            <person name="Bu L."/>
            <person name="Lu L."/>
            <person name="Laidemitt M.R."/>
            <person name="Zhang S.M."/>
            <person name="Mutuku M."/>
            <person name="Mkoji G."/>
            <person name="Steinauer M."/>
            <person name="Loker E.S."/>
        </authorList>
    </citation>
    <scope>NUCLEOTIDE SEQUENCE</scope>
    <source>
        <strain evidence="1">KasaAsao</strain>
        <tissue evidence="1">Whole Snail</tissue>
    </source>
</reference>
<protein>
    <submittedName>
        <fullName evidence="1">Uncharacterized protein</fullName>
    </submittedName>
</protein>
<sequence length="144" mass="17045">MTDTSDGKILNTHTRKMTDTHTEMILWTPYTVWTPSHCQDNLNYIKPLTDTRKKRQSYLKIHHGLLRQYQYKEEETYLKVHHGLLRQNRYKEEETVISQNSSWPAKTVPVQGRRDISQSSSWLAKTEPIQGRRDSHISKFIMAC</sequence>
<accession>A0AAD8F4X8</accession>
<reference evidence="1" key="1">
    <citation type="journal article" date="2023" name="PLoS Negl. Trop. Dis.">
        <title>A genome sequence for Biomphalaria pfeifferi, the major vector snail for the human-infecting parasite Schistosoma mansoni.</title>
        <authorList>
            <person name="Bu L."/>
            <person name="Lu L."/>
            <person name="Laidemitt M.R."/>
            <person name="Zhang S.M."/>
            <person name="Mutuku M."/>
            <person name="Mkoji G."/>
            <person name="Steinauer M."/>
            <person name="Loker E.S."/>
        </authorList>
    </citation>
    <scope>NUCLEOTIDE SEQUENCE</scope>
    <source>
        <strain evidence="1">KasaAsao</strain>
    </source>
</reference>
<evidence type="ECO:0000313" key="2">
    <source>
        <dbReference type="Proteomes" id="UP001233172"/>
    </source>
</evidence>
<name>A0AAD8F4X8_BIOPF</name>
<dbReference type="AlphaFoldDB" id="A0AAD8F4X8"/>
<gene>
    <name evidence="1" type="ORF">Bpfe_020382</name>
</gene>
<evidence type="ECO:0000313" key="1">
    <source>
        <dbReference type="EMBL" id="KAK0050164.1"/>
    </source>
</evidence>
<dbReference type="Proteomes" id="UP001233172">
    <property type="component" value="Unassembled WGS sequence"/>
</dbReference>
<comment type="caution">
    <text evidence="1">The sequence shown here is derived from an EMBL/GenBank/DDBJ whole genome shotgun (WGS) entry which is preliminary data.</text>
</comment>